<dbReference type="GO" id="GO:0005829">
    <property type="term" value="C:cytosol"/>
    <property type="evidence" value="ECO:0007669"/>
    <property type="project" value="TreeGrafter"/>
</dbReference>
<evidence type="ECO:0000313" key="9">
    <source>
        <dbReference type="EMBL" id="KAJ3622573.1"/>
    </source>
</evidence>
<dbReference type="InterPro" id="IPR002302">
    <property type="entry name" value="Leu-tRNA-ligase"/>
</dbReference>
<keyword evidence="4" id="KW-0547">Nucleotide-binding</keyword>
<keyword evidence="5" id="KW-0067">ATP-binding</keyword>
<name>A0AA38HKA3_9CUCU</name>
<dbReference type="Pfam" id="PF09334">
    <property type="entry name" value="tRNA-synt_1g"/>
    <property type="match status" value="1"/>
</dbReference>
<dbReference type="InterPro" id="IPR001412">
    <property type="entry name" value="aa-tRNA-synth_I_CS"/>
</dbReference>
<sequence>MFPYPSGAGLHVGHPKGYTATDVYARMKRLKGFDVLHPIGFDAFGLPAEQYALKTGNDPRDFTAKNIVTFTNQLKKLGFSYDYNKVVTTSDPAFYKTTQ</sequence>
<reference evidence="9" key="1">
    <citation type="journal article" date="2023" name="G3 (Bethesda)">
        <title>Whole genome assemblies of Zophobas morio and Tenebrio molitor.</title>
        <authorList>
            <person name="Kaur S."/>
            <person name="Stinson S.A."/>
            <person name="diCenzo G.C."/>
        </authorList>
    </citation>
    <scope>NUCLEOTIDE SEQUENCE</scope>
    <source>
        <strain evidence="9">QUZm001</strain>
    </source>
</reference>
<dbReference type="InterPro" id="IPR015413">
    <property type="entry name" value="Methionyl/Leucyl_tRNA_Synth"/>
</dbReference>
<dbReference type="PANTHER" id="PTHR43740:SF2">
    <property type="entry name" value="LEUCINE--TRNA LIGASE, MITOCHONDRIAL"/>
    <property type="match status" value="1"/>
</dbReference>
<evidence type="ECO:0000256" key="3">
    <source>
        <dbReference type="ARBA" id="ARBA00022598"/>
    </source>
</evidence>
<dbReference type="GO" id="GO:0006429">
    <property type="term" value="P:leucyl-tRNA aminoacylation"/>
    <property type="evidence" value="ECO:0007669"/>
    <property type="project" value="InterPro"/>
</dbReference>
<feature type="domain" description="Methionyl/Leucyl tRNA synthetase" evidence="8">
    <location>
        <begin position="2"/>
        <end position="85"/>
    </location>
</feature>
<evidence type="ECO:0000256" key="6">
    <source>
        <dbReference type="ARBA" id="ARBA00022917"/>
    </source>
</evidence>
<keyword evidence="10" id="KW-1185">Reference proteome</keyword>
<evidence type="ECO:0000256" key="2">
    <source>
        <dbReference type="ARBA" id="ARBA00013164"/>
    </source>
</evidence>
<dbReference type="Gene3D" id="3.40.50.620">
    <property type="entry name" value="HUPs"/>
    <property type="match status" value="1"/>
</dbReference>
<evidence type="ECO:0000256" key="4">
    <source>
        <dbReference type="ARBA" id="ARBA00022741"/>
    </source>
</evidence>
<dbReference type="FunFam" id="3.40.50.620:FF:000060">
    <property type="entry name" value="Leucine--tRNA ligase"/>
    <property type="match status" value="1"/>
</dbReference>
<keyword evidence="7" id="KW-0030">Aminoacyl-tRNA synthetase</keyword>
<protein>
    <recommendedName>
        <fullName evidence="2">leucine--tRNA ligase</fullName>
        <ecNumber evidence="2">6.1.1.4</ecNumber>
    </recommendedName>
</protein>
<dbReference type="PROSITE" id="PS00178">
    <property type="entry name" value="AA_TRNA_LIGASE_I"/>
    <property type="match status" value="1"/>
</dbReference>
<comment type="caution">
    <text evidence="9">The sequence shown here is derived from an EMBL/GenBank/DDBJ whole genome shotgun (WGS) entry which is preliminary data.</text>
</comment>
<accession>A0AA38HKA3</accession>
<organism evidence="9 10">
    <name type="scientific">Zophobas morio</name>
    <dbReference type="NCBI Taxonomy" id="2755281"/>
    <lineage>
        <taxon>Eukaryota</taxon>
        <taxon>Metazoa</taxon>
        <taxon>Ecdysozoa</taxon>
        <taxon>Arthropoda</taxon>
        <taxon>Hexapoda</taxon>
        <taxon>Insecta</taxon>
        <taxon>Pterygota</taxon>
        <taxon>Neoptera</taxon>
        <taxon>Endopterygota</taxon>
        <taxon>Coleoptera</taxon>
        <taxon>Polyphaga</taxon>
        <taxon>Cucujiformia</taxon>
        <taxon>Tenebrionidae</taxon>
        <taxon>Zophobas</taxon>
    </lineage>
</organism>
<evidence type="ECO:0000256" key="7">
    <source>
        <dbReference type="ARBA" id="ARBA00023146"/>
    </source>
</evidence>
<evidence type="ECO:0000259" key="8">
    <source>
        <dbReference type="Pfam" id="PF09334"/>
    </source>
</evidence>
<dbReference type="GO" id="GO:0004823">
    <property type="term" value="F:leucine-tRNA ligase activity"/>
    <property type="evidence" value="ECO:0007669"/>
    <property type="project" value="UniProtKB-EC"/>
</dbReference>
<dbReference type="EC" id="6.1.1.4" evidence="2"/>
<dbReference type="PANTHER" id="PTHR43740">
    <property type="entry name" value="LEUCYL-TRNA SYNTHETASE"/>
    <property type="match status" value="1"/>
</dbReference>
<gene>
    <name evidence="9" type="ORF">Zmor_004501</name>
</gene>
<dbReference type="Proteomes" id="UP001168821">
    <property type="component" value="Unassembled WGS sequence"/>
</dbReference>
<keyword evidence="3" id="KW-0436">Ligase</keyword>
<keyword evidence="6" id="KW-0648">Protein biosynthesis</keyword>
<dbReference type="InterPro" id="IPR014729">
    <property type="entry name" value="Rossmann-like_a/b/a_fold"/>
</dbReference>
<evidence type="ECO:0000256" key="5">
    <source>
        <dbReference type="ARBA" id="ARBA00022840"/>
    </source>
</evidence>
<dbReference type="AlphaFoldDB" id="A0AA38HKA3"/>
<comment type="similarity">
    <text evidence="1">Belongs to the class-I aminoacyl-tRNA synthetase family.</text>
</comment>
<proteinExistence type="inferred from homology"/>
<dbReference type="SUPFAM" id="SSF52374">
    <property type="entry name" value="Nucleotidylyl transferase"/>
    <property type="match status" value="1"/>
</dbReference>
<dbReference type="GO" id="GO:0005524">
    <property type="term" value="F:ATP binding"/>
    <property type="evidence" value="ECO:0007669"/>
    <property type="project" value="UniProtKB-KW"/>
</dbReference>
<evidence type="ECO:0000313" key="10">
    <source>
        <dbReference type="Proteomes" id="UP001168821"/>
    </source>
</evidence>
<dbReference type="EMBL" id="JALNTZ010001902">
    <property type="protein sequence ID" value="KAJ3622573.1"/>
    <property type="molecule type" value="Genomic_DNA"/>
</dbReference>
<evidence type="ECO:0000256" key="1">
    <source>
        <dbReference type="ARBA" id="ARBA00005594"/>
    </source>
</evidence>